<sequence>MTNATARAQSPAPALPKSAWRALVVLLIGMFIALLDTTIVNVALPTIRTSLNANEATLSWIISGYALAFGLSLIPAGRIGDRVGHKWVFFTGIALFTVSSFACGIAQSDTQLVIFRVIQGLAGGIFVPAVTAYIQLLFPSQSRGKAFAIMGSVIGVSSALGPIIGGLLIQAFGDTDGWRFVFYVNLPIGLTALVLAMFWLPKRDPDNPRPPAGLDWFGVFLVSAALVALLVPLIQGQDEGWPLWTYATIAGGVVLLAMFALWEVHYTRRGGSALVPPTLFKHPQFTGGVILALVYFAAFTSIFFTISLLWQTGLAHSALESGVVTIPFAIGSILGSSQSNRLSSRLGRNVLVLGTALVAVGLIWLWLLFLIVKGVDLTNWSLLAPLFIAGVGNGLFIAPNAQFIVATVDRRDAGSGSAVIAAIQRIGAAIGIAAIGSVLFGTLTVAKPAAPTSHTAAAIAEVNRQAAANLATGFTSASAHAMLVSAIFAVAAFALVFALPKRVNQWDRGAPDSSGPRESEHGGASTGRHVAVPARGGADDPALKHGSHAAGTKPNSGSAH</sequence>
<dbReference type="SUPFAM" id="SSF103473">
    <property type="entry name" value="MFS general substrate transporter"/>
    <property type="match status" value="2"/>
</dbReference>
<dbReference type="EMBL" id="JADNYM010000021">
    <property type="protein sequence ID" value="MBG0740834.1"/>
    <property type="molecule type" value="Genomic_DNA"/>
</dbReference>
<feature type="transmembrane region" description="Helical" evidence="8">
    <location>
        <begin position="212"/>
        <end position="231"/>
    </location>
</feature>
<evidence type="ECO:0000256" key="4">
    <source>
        <dbReference type="ARBA" id="ARBA00022692"/>
    </source>
</evidence>
<feature type="transmembrane region" description="Helical" evidence="8">
    <location>
        <begin position="349"/>
        <end position="371"/>
    </location>
</feature>
<dbReference type="Gene3D" id="1.20.1250.20">
    <property type="entry name" value="MFS general substrate transporter like domains"/>
    <property type="match status" value="1"/>
</dbReference>
<evidence type="ECO:0000256" key="8">
    <source>
        <dbReference type="SAM" id="Phobius"/>
    </source>
</evidence>
<feature type="transmembrane region" description="Helical" evidence="8">
    <location>
        <begin position="426"/>
        <end position="446"/>
    </location>
</feature>
<keyword evidence="2" id="KW-0813">Transport</keyword>
<feature type="transmembrane region" description="Helical" evidence="8">
    <location>
        <begin position="285"/>
        <end position="310"/>
    </location>
</feature>
<feature type="transmembrane region" description="Helical" evidence="8">
    <location>
        <begin position="56"/>
        <end position="75"/>
    </location>
</feature>
<dbReference type="InterPro" id="IPR020846">
    <property type="entry name" value="MFS_dom"/>
</dbReference>
<dbReference type="PROSITE" id="PS50850">
    <property type="entry name" value="MFS"/>
    <property type="match status" value="1"/>
</dbReference>
<dbReference type="InterPro" id="IPR036259">
    <property type="entry name" value="MFS_trans_sf"/>
</dbReference>
<comment type="subcellular location">
    <subcellularLocation>
        <location evidence="1">Cell membrane</location>
        <topology evidence="1">Multi-pass membrane protein</topology>
    </subcellularLocation>
</comment>
<evidence type="ECO:0000256" key="5">
    <source>
        <dbReference type="ARBA" id="ARBA00022989"/>
    </source>
</evidence>
<dbReference type="CDD" id="cd17321">
    <property type="entry name" value="MFS_MMR_MDR_like"/>
    <property type="match status" value="1"/>
</dbReference>
<evidence type="ECO:0000256" key="6">
    <source>
        <dbReference type="ARBA" id="ARBA00023136"/>
    </source>
</evidence>
<feature type="transmembrane region" description="Helical" evidence="8">
    <location>
        <begin position="20"/>
        <end position="44"/>
    </location>
</feature>
<evidence type="ECO:0000313" key="11">
    <source>
        <dbReference type="Proteomes" id="UP000655366"/>
    </source>
</evidence>
<feature type="transmembrane region" description="Helical" evidence="8">
    <location>
        <begin position="383"/>
        <end position="405"/>
    </location>
</feature>
<feature type="transmembrane region" description="Helical" evidence="8">
    <location>
        <begin position="87"/>
        <end position="107"/>
    </location>
</feature>
<dbReference type="PANTHER" id="PTHR42718:SF39">
    <property type="entry name" value="ACTINORHODIN TRANSPORTER-RELATED"/>
    <property type="match status" value="1"/>
</dbReference>
<keyword evidence="6 8" id="KW-0472">Membrane</keyword>
<dbReference type="Proteomes" id="UP000655366">
    <property type="component" value="Unassembled WGS sequence"/>
</dbReference>
<feature type="transmembrane region" description="Helical" evidence="8">
    <location>
        <begin position="243"/>
        <end position="264"/>
    </location>
</feature>
<dbReference type="InterPro" id="IPR004638">
    <property type="entry name" value="EmrB-like"/>
</dbReference>
<protein>
    <submittedName>
        <fullName evidence="10">DHA2 family efflux MFS transporter permease subunit</fullName>
    </submittedName>
</protein>
<dbReference type="PRINTS" id="PR01036">
    <property type="entry name" value="TCRTETB"/>
</dbReference>
<comment type="caution">
    <text evidence="10">The sequence shown here is derived from an EMBL/GenBank/DDBJ whole genome shotgun (WGS) entry which is preliminary data.</text>
</comment>
<dbReference type="Pfam" id="PF07690">
    <property type="entry name" value="MFS_1"/>
    <property type="match status" value="1"/>
</dbReference>
<dbReference type="PANTHER" id="PTHR42718">
    <property type="entry name" value="MAJOR FACILITATOR SUPERFAMILY MULTIDRUG TRANSPORTER MFSC"/>
    <property type="match status" value="1"/>
</dbReference>
<feature type="domain" description="Major facilitator superfamily (MFS) profile" evidence="9">
    <location>
        <begin position="22"/>
        <end position="504"/>
    </location>
</feature>
<reference evidence="10 11" key="1">
    <citation type="submission" date="2020-11" db="EMBL/GenBank/DDBJ databases">
        <title>Arthrobacter antarcticus sp. nov., isolated from Antarctic Soil.</title>
        <authorList>
            <person name="Li J."/>
        </authorList>
    </citation>
    <scope>NUCLEOTIDE SEQUENCE [LARGE SCALE GENOMIC DNA]</scope>
    <source>
        <strain evidence="10 11">Z1-20</strain>
    </source>
</reference>
<dbReference type="AlphaFoldDB" id="A0A931G948"/>
<feature type="transmembrane region" description="Helical" evidence="8">
    <location>
        <begin position="146"/>
        <end position="168"/>
    </location>
</feature>
<keyword evidence="3" id="KW-1003">Cell membrane</keyword>
<dbReference type="Gene3D" id="1.20.1720.10">
    <property type="entry name" value="Multidrug resistance protein D"/>
    <property type="match status" value="1"/>
</dbReference>
<dbReference type="InterPro" id="IPR011701">
    <property type="entry name" value="MFS"/>
</dbReference>
<evidence type="ECO:0000256" key="1">
    <source>
        <dbReference type="ARBA" id="ARBA00004651"/>
    </source>
</evidence>
<accession>A0A931G948</accession>
<dbReference type="NCBIfam" id="TIGR00711">
    <property type="entry name" value="efflux_EmrB"/>
    <property type="match status" value="1"/>
</dbReference>
<gene>
    <name evidence="10" type="ORF">IV500_15770</name>
</gene>
<evidence type="ECO:0000259" key="9">
    <source>
        <dbReference type="PROSITE" id="PS50850"/>
    </source>
</evidence>
<feature type="transmembrane region" description="Helical" evidence="8">
    <location>
        <begin position="316"/>
        <end position="337"/>
    </location>
</feature>
<feature type="region of interest" description="Disordered" evidence="7">
    <location>
        <begin position="507"/>
        <end position="560"/>
    </location>
</feature>
<dbReference type="RefSeq" id="WP_196397757.1">
    <property type="nucleotide sequence ID" value="NZ_JADNYM010000021.1"/>
</dbReference>
<evidence type="ECO:0000256" key="7">
    <source>
        <dbReference type="SAM" id="MobiDB-lite"/>
    </source>
</evidence>
<evidence type="ECO:0000256" key="3">
    <source>
        <dbReference type="ARBA" id="ARBA00022475"/>
    </source>
</evidence>
<keyword evidence="11" id="KW-1185">Reference proteome</keyword>
<feature type="transmembrane region" description="Helical" evidence="8">
    <location>
        <begin position="180"/>
        <end position="200"/>
    </location>
</feature>
<evidence type="ECO:0000313" key="10">
    <source>
        <dbReference type="EMBL" id="MBG0740834.1"/>
    </source>
</evidence>
<organism evidence="10 11">
    <name type="scientific">Arthrobacter terrae</name>
    <dbReference type="NCBI Taxonomy" id="2935737"/>
    <lineage>
        <taxon>Bacteria</taxon>
        <taxon>Bacillati</taxon>
        <taxon>Actinomycetota</taxon>
        <taxon>Actinomycetes</taxon>
        <taxon>Micrococcales</taxon>
        <taxon>Micrococcaceae</taxon>
        <taxon>Arthrobacter</taxon>
    </lineage>
</organism>
<name>A0A931G948_9MICC</name>
<keyword evidence="5 8" id="KW-1133">Transmembrane helix</keyword>
<evidence type="ECO:0000256" key="2">
    <source>
        <dbReference type="ARBA" id="ARBA00022448"/>
    </source>
</evidence>
<dbReference type="GO" id="GO:0022857">
    <property type="term" value="F:transmembrane transporter activity"/>
    <property type="evidence" value="ECO:0007669"/>
    <property type="project" value="InterPro"/>
</dbReference>
<feature type="transmembrane region" description="Helical" evidence="8">
    <location>
        <begin position="113"/>
        <end position="134"/>
    </location>
</feature>
<proteinExistence type="predicted"/>
<dbReference type="GO" id="GO:0005886">
    <property type="term" value="C:plasma membrane"/>
    <property type="evidence" value="ECO:0007669"/>
    <property type="project" value="UniProtKB-SubCell"/>
</dbReference>
<keyword evidence="4 8" id="KW-0812">Transmembrane</keyword>
<feature type="transmembrane region" description="Helical" evidence="8">
    <location>
        <begin position="479"/>
        <end position="499"/>
    </location>
</feature>